<accession>A0A7C4BB79</accession>
<dbReference type="PANTHER" id="PTHR43546:SF3">
    <property type="entry name" value="UPF0173 METAL-DEPENDENT HYDROLASE MJ1163"/>
    <property type="match status" value="1"/>
</dbReference>
<dbReference type="AlphaFoldDB" id="A0A7C4BB79"/>
<dbReference type="Pfam" id="PF12706">
    <property type="entry name" value="Lactamase_B_2"/>
    <property type="match status" value="1"/>
</dbReference>
<dbReference type="InterPro" id="IPR001279">
    <property type="entry name" value="Metallo-B-lactamas"/>
</dbReference>
<gene>
    <name evidence="4" type="ORF">ENV14_01680</name>
</gene>
<evidence type="ECO:0000256" key="1">
    <source>
        <dbReference type="ARBA" id="ARBA00022801"/>
    </source>
</evidence>
<proteinExistence type="inferred from homology"/>
<keyword evidence="1 2" id="KW-0378">Hydrolase</keyword>
<protein>
    <recommendedName>
        <fullName evidence="2">UPF0173 metal-dependent hydrolase ENV14_01680</fullName>
    </recommendedName>
</protein>
<dbReference type="Gene3D" id="3.60.15.10">
    <property type="entry name" value="Ribonuclease Z/Hydroxyacylglutathione hydrolase-like"/>
    <property type="match status" value="1"/>
</dbReference>
<dbReference type="InterPro" id="IPR022877">
    <property type="entry name" value="UPF0173"/>
</dbReference>
<comment type="caution">
    <text evidence="4">The sequence shown here is derived from an EMBL/GenBank/DDBJ whole genome shotgun (WGS) entry which is preliminary data.</text>
</comment>
<dbReference type="GO" id="GO:0016787">
    <property type="term" value="F:hydrolase activity"/>
    <property type="evidence" value="ECO:0007669"/>
    <property type="project" value="UniProtKB-UniRule"/>
</dbReference>
<dbReference type="EMBL" id="DTFF01000013">
    <property type="protein sequence ID" value="HGI87099.1"/>
    <property type="molecule type" value="Genomic_DNA"/>
</dbReference>
<organism evidence="4">
    <name type="scientific">Ignisphaera aggregans</name>
    <dbReference type="NCBI Taxonomy" id="334771"/>
    <lineage>
        <taxon>Archaea</taxon>
        <taxon>Thermoproteota</taxon>
        <taxon>Thermoprotei</taxon>
        <taxon>Desulfurococcales</taxon>
        <taxon>Desulfurococcaceae</taxon>
        <taxon>Ignisphaera</taxon>
    </lineage>
</organism>
<evidence type="ECO:0000259" key="3">
    <source>
        <dbReference type="SMART" id="SM00849"/>
    </source>
</evidence>
<dbReference type="PANTHER" id="PTHR43546">
    <property type="entry name" value="UPF0173 METAL-DEPENDENT HYDROLASE MJ1163-RELATED"/>
    <property type="match status" value="1"/>
</dbReference>
<reference evidence="4" key="1">
    <citation type="journal article" date="2020" name="mSystems">
        <title>Genome- and Community-Level Interaction Insights into Carbon Utilization and Element Cycling Functions of Hydrothermarchaeota in Hydrothermal Sediment.</title>
        <authorList>
            <person name="Zhou Z."/>
            <person name="Liu Y."/>
            <person name="Xu W."/>
            <person name="Pan J."/>
            <person name="Luo Z.H."/>
            <person name="Li M."/>
        </authorList>
    </citation>
    <scope>NUCLEOTIDE SEQUENCE [LARGE SCALE GENOMIC DNA]</scope>
    <source>
        <strain evidence="4">SpSt-732</strain>
    </source>
</reference>
<dbReference type="InterPro" id="IPR050114">
    <property type="entry name" value="UPF0173_UPF0282_UlaG_hydrolase"/>
</dbReference>
<name>A0A7C4BB79_9CREN</name>
<dbReference type="InterPro" id="IPR036866">
    <property type="entry name" value="RibonucZ/Hydroxyglut_hydro"/>
</dbReference>
<comment type="similarity">
    <text evidence="2">Belongs to the UPF0173 family.</text>
</comment>
<evidence type="ECO:0000256" key="2">
    <source>
        <dbReference type="HAMAP-Rule" id="MF_00457"/>
    </source>
</evidence>
<feature type="domain" description="Metallo-beta-lactamase" evidence="3">
    <location>
        <begin position="8"/>
        <end position="193"/>
    </location>
</feature>
<sequence length="231" mass="25101">MVLIRWLGHAAFVVNAGGATILVDPWISNPLSPYRSVDSFAKEYRFIDYIIVTHDHGDHVGEAVELLSRFKDARIVAVFELAEELAKRAGASERSVSANIGGRVKLEKGLEVVFTPAFHSSTKGAPTGVVIFGEGKAIYHAGDTGVFSDMRLIAELYKPHAALLPIGGHFTMGVEEAVKAVELLKPRIVVPMHYNTFNVIVADPLFFAKLVKESIPGVEVKVLSPGQLLEV</sequence>
<dbReference type="HAMAP" id="MF_00457">
    <property type="entry name" value="UPF0173"/>
    <property type="match status" value="1"/>
</dbReference>
<evidence type="ECO:0000313" key="4">
    <source>
        <dbReference type="EMBL" id="HGI87099.1"/>
    </source>
</evidence>
<dbReference type="SMART" id="SM00849">
    <property type="entry name" value="Lactamase_B"/>
    <property type="match status" value="1"/>
</dbReference>
<dbReference type="NCBIfam" id="NF001911">
    <property type="entry name" value="PRK00685.1"/>
    <property type="match status" value="1"/>
</dbReference>
<dbReference type="SUPFAM" id="SSF56281">
    <property type="entry name" value="Metallo-hydrolase/oxidoreductase"/>
    <property type="match status" value="1"/>
</dbReference>